<organism evidence="2 3">
    <name type="scientific">Marasmius tenuissimus</name>
    <dbReference type="NCBI Taxonomy" id="585030"/>
    <lineage>
        <taxon>Eukaryota</taxon>
        <taxon>Fungi</taxon>
        <taxon>Dikarya</taxon>
        <taxon>Basidiomycota</taxon>
        <taxon>Agaricomycotina</taxon>
        <taxon>Agaricomycetes</taxon>
        <taxon>Agaricomycetidae</taxon>
        <taxon>Agaricales</taxon>
        <taxon>Marasmiineae</taxon>
        <taxon>Marasmiaceae</taxon>
        <taxon>Marasmius</taxon>
    </lineage>
</organism>
<proteinExistence type="predicted"/>
<feature type="compositionally biased region" description="Basic and acidic residues" evidence="1">
    <location>
        <begin position="176"/>
        <end position="187"/>
    </location>
</feature>
<protein>
    <submittedName>
        <fullName evidence="2">Uncharacterized protein</fullName>
    </submittedName>
</protein>
<accession>A0ABR3A642</accession>
<name>A0ABR3A642_9AGAR</name>
<keyword evidence="3" id="KW-1185">Reference proteome</keyword>
<dbReference type="EMBL" id="JBBXMP010000015">
    <property type="protein sequence ID" value="KAL0068975.1"/>
    <property type="molecule type" value="Genomic_DNA"/>
</dbReference>
<feature type="compositionally biased region" description="Low complexity" evidence="1">
    <location>
        <begin position="108"/>
        <end position="117"/>
    </location>
</feature>
<gene>
    <name evidence="2" type="ORF">AAF712_003968</name>
</gene>
<dbReference type="Proteomes" id="UP001437256">
    <property type="component" value="Unassembled WGS sequence"/>
</dbReference>
<sequence>MPSPSSLTFLYASPTPHWVRQYSGLHLEDHTVRTTNGLASMAQIWNGGAAITSLKPCTHPLHAQVEGLNPISVIGYYSRASRLTPTSRISSSPLKSTSRQIHLPLDPPRSFRTSRSSNPPPTPQNAALDPFETQLLFLERSFDPAPRMLLLPCTEIDDENRKRKREQDNDDGDVAEDNRREQAKRAPDTVAGPSTKLPMLLLDLAESSCQHTRH</sequence>
<evidence type="ECO:0000313" key="3">
    <source>
        <dbReference type="Proteomes" id="UP001437256"/>
    </source>
</evidence>
<feature type="region of interest" description="Disordered" evidence="1">
    <location>
        <begin position="85"/>
        <end position="127"/>
    </location>
</feature>
<reference evidence="2 3" key="1">
    <citation type="submission" date="2024-05" db="EMBL/GenBank/DDBJ databases">
        <title>A draft genome resource for the thread blight pathogen Marasmius tenuissimus strain MS-2.</title>
        <authorList>
            <person name="Yulfo-Soto G.E."/>
            <person name="Baruah I.K."/>
            <person name="Amoako-Attah I."/>
            <person name="Bukari Y."/>
            <person name="Meinhardt L.W."/>
            <person name="Bailey B.A."/>
            <person name="Cohen S.P."/>
        </authorList>
    </citation>
    <scope>NUCLEOTIDE SEQUENCE [LARGE SCALE GENOMIC DNA]</scope>
    <source>
        <strain evidence="2 3">MS-2</strain>
    </source>
</reference>
<evidence type="ECO:0000256" key="1">
    <source>
        <dbReference type="SAM" id="MobiDB-lite"/>
    </source>
</evidence>
<evidence type="ECO:0000313" key="2">
    <source>
        <dbReference type="EMBL" id="KAL0068975.1"/>
    </source>
</evidence>
<feature type="compositionally biased region" description="Polar residues" evidence="1">
    <location>
        <begin position="85"/>
        <end position="100"/>
    </location>
</feature>
<feature type="region of interest" description="Disordered" evidence="1">
    <location>
        <begin position="160"/>
        <end position="196"/>
    </location>
</feature>
<comment type="caution">
    <text evidence="2">The sequence shown here is derived from an EMBL/GenBank/DDBJ whole genome shotgun (WGS) entry which is preliminary data.</text>
</comment>